<dbReference type="Gene3D" id="2.60.40.1670">
    <property type="entry name" value="beta-sandwich domain of Sec23/24"/>
    <property type="match status" value="1"/>
</dbReference>
<evidence type="ECO:0000256" key="2">
    <source>
        <dbReference type="ARBA" id="ARBA00004397"/>
    </source>
</evidence>
<dbReference type="InterPro" id="IPR006896">
    <property type="entry name" value="Sec23/24_trunk_dom"/>
</dbReference>
<dbReference type="PANTHER" id="PTHR11141:SF31">
    <property type="entry name" value="PROTEIN TRANSPORT PROTEIN SEC23-1"/>
    <property type="match status" value="1"/>
</dbReference>
<dbReference type="SUPFAM" id="SSF81811">
    <property type="entry name" value="Helical domain of Sec23/24"/>
    <property type="match status" value="1"/>
</dbReference>
<dbReference type="InterPro" id="IPR036180">
    <property type="entry name" value="Gelsolin-like_dom_sf"/>
</dbReference>
<keyword evidence="22" id="KW-0675">Receptor</keyword>
<feature type="domain" description="Sec23/Sec24 beta-sandwich" evidence="21">
    <location>
        <begin position="400"/>
        <end position="502"/>
    </location>
</feature>
<dbReference type="InterPro" id="IPR012990">
    <property type="entry name" value="Beta-sandwich_Sec23_24"/>
</dbReference>
<feature type="domain" description="Zinc finger Sec23/Sec24-type" evidence="18">
    <location>
        <begin position="53"/>
        <end position="92"/>
    </location>
</feature>
<dbReference type="FunFam" id="3.40.20.10:FF:000041">
    <property type="entry name" value="Protein transport protein SEC23"/>
    <property type="match status" value="1"/>
</dbReference>
<gene>
    <name evidence="22" type="primary">sec231</name>
    <name evidence="22" type="ORF">SOMG_04317</name>
</gene>
<keyword evidence="14 16" id="KW-0968">Cytoplasmic vesicle</keyword>
<dbReference type="CDD" id="cd01478">
    <property type="entry name" value="Sec23-like"/>
    <property type="match status" value="1"/>
</dbReference>
<dbReference type="Pfam" id="PF04811">
    <property type="entry name" value="Sec23_trunk"/>
    <property type="match status" value="1"/>
</dbReference>
<dbReference type="SUPFAM" id="SSF82754">
    <property type="entry name" value="C-terminal, gelsolin-like domain of Sec23/24"/>
    <property type="match status" value="1"/>
</dbReference>
<feature type="domain" description="Sec23/Sec24 trunk" evidence="19">
    <location>
        <begin position="121"/>
        <end position="389"/>
    </location>
</feature>
<dbReference type="GO" id="GO:0005789">
    <property type="term" value="C:endoplasmic reticulum membrane"/>
    <property type="evidence" value="ECO:0007669"/>
    <property type="project" value="UniProtKB-SubCell"/>
</dbReference>
<evidence type="ECO:0000259" key="21">
    <source>
        <dbReference type="Pfam" id="PF08033"/>
    </source>
</evidence>
<evidence type="ECO:0000256" key="1">
    <source>
        <dbReference type="ARBA" id="ARBA00004299"/>
    </source>
</evidence>
<dbReference type="FunFam" id="1.20.120.730:FF:000001">
    <property type="entry name" value="Protein transport protein SEC23"/>
    <property type="match status" value="1"/>
</dbReference>
<evidence type="ECO:0000256" key="12">
    <source>
        <dbReference type="ARBA" id="ARBA00023034"/>
    </source>
</evidence>
<sequence>MNFEEIEERDGIRFTWNAFPSTRIESSRTIVPISALYKPLNPRPDLPPVLYEPVTCKAPCKAILNPFCHLDTRAKFWICPFCLQRNMLPPQYKDVSSTSLPLELLPEFSTIEYTLPRPPQLPPVFLFVVDLCQDQENLQSLKDSLIISLSLLPPECLVGLITFGTMVDVYELGYTECSKSYVFRGSKDYSSKQVQEMLGLPVSSAAAAAPIALQQARAVSGGITASRFLLPIQQCEFQLTSILEQLQPDSWPVANDRRPQRCTGTALNIAVSMMESSCNNSGGRIMVFAGGPSTVGPGMVVSTELREPIRSHHDVERDQAKHMKKALRFYENLSKRVSANGHVVDILAGCLDQIGMMEMRSLSASTGGYLVLSDSFTTSIFKQSFQRIFSRDAFGHLALGFNGSMEVVTSKELKISGLIGNAVSLNKKAQNVGDTEIGLGNTNSWKMCGLSPKSAFALYFEVATQTAAAPQSNDKGLIQFLTLYQHSSNTFRLRVTTSARAFADGGSPLIINSFDQETAAVAMARIAAFKAEVDDGPDVLRWTDRMLIKLCQKFAEYRKDDPASFRLSSQFTLYPQFMYYLRRSPFLQIFNNSPDETAFYRHMLNIEDVNNALIMIQPTLLSFSLEHPDGKPVLLDAVSVKSDAILLLDTFFHILIFHGDTIAQWRNAGYHEKPEYANLKELLQGPRVEAAELLVDRFPIPRFIVCDQGGSQGRFLLSRINPSETHNSATIYGAPSAHAVLTDDVSLQVFMSHLKKLAVAVS</sequence>
<dbReference type="InterPro" id="IPR036174">
    <property type="entry name" value="Znf_Sec23_Sec24_sf"/>
</dbReference>
<evidence type="ECO:0000256" key="8">
    <source>
        <dbReference type="ARBA" id="ARBA00022824"/>
    </source>
</evidence>
<keyword evidence="11 16" id="KW-0653">Protein transport</keyword>
<evidence type="ECO:0000259" key="17">
    <source>
        <dbReference type="Pfam" id="PF00626"/>
    </source>
</evidence>
<keyword evidence="6 16" id="KW-0963">Cytoplasm</keyword>
<dbReference type="GO" id="GO:0006886">
    <property type="term" value="P:intracellular protein transport"/>
    <property type="evidence" value="ECO:0007669"/>
    <property type="project" value="InterPro"/>
</dbReference>
<keyword evidence="9 16" id="KW-0862">Zinc</keyword>
<protein>
    <recommendedName>
        <fullName evidence="4 16">Protein transport protein SEC23</fullName>
    </recommendedName>
</protein>
<dbReference type="Pfam" id="PF04815">
    <property type="entry name" value="Sec23_helical"/>
    <property type="match status" value="1"/>
</dbReference>
<dbReference type="GO" id="GO:0070971">
    <property type="term" value="C:endoplasmic reticulum exit site"/>
    <property type="evidence" value="ECO:0007669"/>
    <property type="project" value="TreeGrafter"/>
</dbReference>
<dbReference type="EMBL" id="CP115613">
    <property type="protein sequence ID" value="WBW75223.1"/>
    <property type="molecule type" value="Genomic_DNA"/>
</dbReference>
<keyword evidence="13 16" id="KW-0472">Membrane</keyword>
<dbReference type="GO" id="GO:0090110">
    <property type="term" value="P:COPII-coated vesicle cargo loading"/>
    <property type="evidence" value="ECO:0007669"/>
    <property type="project" value="TreeGrafter"/>
</dbReference>
<dbReference type="PANTHER" id="PTHR11141">
    <property type="entry name" value="PROTEIN TRANSPORT PROTEIN SEC23"/>
    <property type="match status" value="1"/>
</dbReference>
<dbReference type="Gene3D" id="3.40.20.10">
    <property type="entry name" value="Severin"/>
    <property type="match status" value="1"/>
</dbReference>
<evidence type="ECO:0000313" key="22">
    <source>
        <dbReference type="EMBL" id="WBW75223.1"/>
    </source>
</evidence>
<dbReference type="KEGG" id="som:SOMG_04317"/>
<dbReference type="FunFam" id="3.40.50.410:FF:000008">
    <property type="entry name" value="Protein transport protein SEC23"/>
    <property type="match status" value="1"/>
</dbReference>
<dbReference type="AlphaFoldDB" id="A0AAE9WG98"/>
<dbReference type="InterPro" id="IPR006900">
    <property type="entry name" value="Sec23/24_helical_dom"/>
</dbReference>
<evidence type="ECO:0000256" key="11">
    <source>
        <dbReference type="ARBA" id="ARBA00022927"/>
    </source>
</evidence>
<feature type="domain" description="Sec23/Sec24 helical" evidence="20">
    <location>
        <begin position="515"/>
        <end position="613"/>
    </location>
</feature>
<dbReference type="GO" id="GO:0000139">
    <property type="term" value="C:Golgi membrane"/>
    <property type="evidence" value="ECO:0007669"/>
    <property type="project" value="UniProtKB-SubCell"/>
</dbReference>
<evidence type="ECO:0000259" key="18">
    <source>
        <dbReference type="Pfam" id="PF04810"/>
    </source>
</evidence>
<evidence type="ECO:0000256" key="7">
    <source>
        <dbReference type="ARBA" id="ARBA00022723"/>
    </source>
</evidence>
<evidence type="ECO:0000259" key="20">
    <source>
        <dbReference type="Pfam" id="PF04815"/>
    </source>
</evidence>
<evidence type="ECO:0000256" key="5">
    <source>
        <dbReference type="ARBA" id="ARBA00022448"/>
    </source>
</evidence>
<reference evidence="22 23" key="1">
    <citation type="journal article" date="2023" name="G3 (Bethesda)">
        <title>A high-quality reference genome for the fission yeast Schizosaccharomyces osmophilus.</title>
        <authorList>
            <person name="Jia G.S."/>
            <person name="Zhang W.C."/>
            <person name="Liang Y."/>
            <person name="Liu X.H."/>
            <person name="Rhind N."/>
            <person name="Pidoux A."/>
            <person name="Brysch-Herzberg M."/>
            <person name="Du L.L."/>
        </authorList>
    </citation>
    <scope>NUCLEOTIDE SEQUENCE [LARGE SCALE GENOMIC DNA]</scope>
    <source>
        <strain evidence="22 23">CBS 15793</strain>
    </source>
</reference>
<dbReference type="SUPFAM" id="SSF82919">
    <property type="entry name" value="Zn-finger domain of Sec23/24"/>
    <property type="match status" value="1"/>
</dbReference>
<evidence type="ECO:0000313" key="23">
    <source>
        <dbReference type="Proteomes" id="UP001212411"/>
    </source>
</evidence>
<evidence type="ECO:0000256" key="4">
    <source>
        <dbReference type="ARBA" id="ARBA00021212"/>
    </source>
</evidence>
<dbReference type="Pfam" id="PF08033">
    <property type="entry name" value="Sec23_BS"/>
    <property type="match status" value="1"/>
</dbReference>
<evidence type="ECO:0000256" key="6">
    <source>
        <dbReference type="ARBA" id="ARBA00022490"/>
    </source>
</evidence>
<evidence type="ECO:0000256" key="16">
    <source>
        <dbReference type="RuleBase" id="RU365030"/>
    </source>
</evidence>
<evidence type="ECO:0000256" key="3">
    <source>
        <dbReference type="ARBA" id="ARBA00009210"/>
    </source>
</evidence>
<dbReference type="InterPro" id="IPR036465">
    <property type="entry name" value="vWFA_dom_sf"/>
</dbReference>
<dbReference type="InterPro" id="IPR029006">
    <property type="entry name" value="ADF-H/Gelsolin-like_dom_sf"/>
</dbReference>
<dbReference type="Gene3D" id="2.30.30.380">
    <property type="entry name" value="Zn-finger domain of Sec23/24"/>
    <property type="match status" value="1"/>
</dbReference>
<evidence type="ECO:0000256" key="15">
    <source>
        <dbReference type="ARBA" id="ARBA00025471"/>
    </source>
</evidence>
<evidence type="ECO:0000256" key="10">
    <source>
        <dbReference type="ARBA" id="ARBA00022892"/>
    </source>
</evidence>
<dbReference type="FunFam" id="2.30.30.380:FF:000001">
    <property type="entry name" value="Protein transport protein SEC23"/>
    <property type="match status" value="1"/>
</dbReference>
<feature type="domain" description="Gelsolin-like" evidence="17">
    <location>
        <begin position="630"/>
        <end position="716"/>
    </location>
</feature>
<evidence type="ECO:0000256" key="14">
    <source>
        <dbReference type="ARBA" id="ARBA00023329"/>
    </source>
</evidence>
<keyword evidence="8 16" id="KW-0256">Endoplasmic reticulum</keyword>
<name>A0AAE9WG98_9SCHI</name>
<dbReference type="GO" id="GO:0030127">
    <property type="term" value="C:COPII vesicle coat"/>
    <property type="evidence" value="ECO:0007669"/>
    <property type="project" value="InterPro"/>
</dbReference>
<evidence type="ECO:0000259" key="19">
    <source>
        <dbReference type="Pfam" id="PF04811"/>
    </source>
</evidence>
<keyword evidence="23" id="KW-1185">Reference proteome</keyword>
<comment type="subcellular location">
    <subcellularLocation>
        <location evidence="16">Cytoplasm</location>
    </subcellularLocation>
    <subcellularLocation>
        <location evidence="1 16">Cytoplasmic vesicle</location>
        <location evidence="1 16">COPII-coated vesicle membrane</location>
        <topology evidence="1 16">Peripheral membrane protein</topology>
        <orientation evidence="1 16">Cytoplasmic side</orientation>
    </subcellularLocation>
    <subcellularLocation>
        <location evidence="2 16">Endoplasmic reticulum membrane</location>
        <topology evidence="2 16">Peripheral membrane protein</topology>
        <orientation evidence="2 16">Cytoplasmic side</orientation>
    </subcellularLocation>
    <subcellularLocation>
        <location evidence="16">Golgi apparatus membrane</location>
        <topology evidence="16">Peripheral membrane protein</topology>
        <orientation evidence="16">Cytoplasmic side</orientation>
    </subcellularLocation>
</comment>
<dbReference type="InterPro" id="IPR036175">
    <property type="entry name" value="Sec23/24_helical_dom_sf"/>
</dbReference>
<dbReference type="SUPFAM" id="SSF81995">
    <property type="entry name" value="beta-sandwich domain of Sec23/24"/>
    <property type="match status" value="1"/>
</dbReference>
<dbReference type="GeneID" id="80877793"/>
<dbReference type="GO" id="GO:0005096">
    <property type="term" value="F:GTPase activator activity"/>
    <property type="evidence" value="ECO:0007669"/>
    <property type="project" value="TreeGrafter"/>
</dbReference>
<accession>A0AAE9WG98</accession>
<evidence type="ECO:0000256" key="9">
    <source>
        <dbReference type="ARBA" id="ARBA00022833"/>
    </source>
</evidence>
<dbReference type="Gene3D" id="1.20.120.730">
    <property type="entry name" value="Sec23/Sec24 helical domain"/>
    <property type="match status" value="1"/>
</dbReference>
<comment type="function">
    <text evidence="15 16">Component of the coat protein complex II (COPII) which promotes the formation of transport vesicles from the endoplasmic reticulum (ER). The coat has two main functions, the physical deformation of the endoplasmic reticulum membrane into vesicles and the selection of cargo molecules.</text>
</comment>
<dbReference type="SUPFAM" id="SSF53300">
    <property type="entry name" value="vWA-like"/>
    <property type="match status" value="1"/>
</dbReference>
<keyword evidence="5 16" id="KW-0813">Transport</keyword>
<dbReference type="Pfam" id="PF04810">
    <property type="entry name" value="zf-Sec23_Sec24"/>
    <property type="match status" value="1"/>
</dbReference>
<evidence type="ECO:0000256" key="13">
    <source>
        <dbReference type="ARBA" id="ARBA00023136"/>
    </source>
</evidence>
<dbReference type="InterPro" id="IPR006895">
    <property type="entry name" value="Znf_Sec23_Sec24"/>
</dbReference>
<keyword evidence="7 16" id="KW-0479">Metal-binding</keyword>
<proteinExistence type="inferred from homology"/>
<keyword evidence="10 16" id="KW-0931">ER-Golgi transport</keyword>
<keyword evidence="12 16" id="KW-0333">Golgi apparatus</keyword>
<dbReference type="RefSeq" id="XP_056039466.1">
    <property type="nucleotide sequence ID" value="XM_056183104.1"/>
</dbReference>
<dbReference type="GO" id="GO:0008270">
    <property type="term" value="F:zinc ion binding"/>
    <property type="evidence" value="ECO:0007669"/>
    <property type="project" value="InterPro"/>
</dbReference>
<dbReference type="InterPro" id="IPR037550">
    <property type="entry name" value="Sec23_C"/>
</dbReference>
<dbReference type="Proteomes" id="UP001212411">
    <property type="component" value="Chromosome 3"/>
</dbReference>
<dbReference type="Gene3D" id="3.40.50.410">
    <property type="entry name" value="von Willebrand factor, type A domain"/>
    <property type="match status" value="1"/>
</dbReference>
<dbReference type="Pfam" id="PF00626">
    <property type="entry name" value="Gelsolin"/>
    <property type="match status" value="1"/>
</dbReference>
<dbReference type="CDD" id="cd11287">
    <property type="entry name" value="Sec23_C"/>
    <property type="match status" value="1"/>
</dbReference>
<dbReference type="InterPro" id="IPR007123">
    <property type="entry name" value="Gelsolin-like_dom"/>
</dbReference>
<comment type="similarity">
    <text evidence="3 16">Belongs to the SEC23/SEC24 family. SEC23 subfamily.</text>
</comment>
<dbReference type="InterPro" id="IPR037364">
    <property type="entry name" value="Sec23"/>
</dbReference>
<organism evidence="22 23">
    <name type="scientific">Schizosaccharomyces osmophilus</name>
    <dbReference type="NCBI Taxonomy" id="2545709"/>
    <lineage>
        <taxon>Eukaryota</taxon>
        <taxon>Fungi</taxon>
        <taxon>Dikarya</taxon>
        <taxon>Ascomycota</taxon>
        <taxon>Taphrinomycotina</taxon>
        <taxon>Schizosaccharomycetes</taxon>
        <taxon>Schizosaccharomycetales</taxon>
        <taxon>Schizosaccharomycetaceae</taxon>
        <taxon>Schizosaccharomyces</taxon>
    </lineage>
</organism>